<feature type="transmembrane region" description="Helical" evidence="2">
    <location>
        <begin position="404"/>
        <end position="427"/>
    </location>
</feature>
<keyword evidence="2" id="KW-0472">Membrane</keyword>
<sequence length="499" mass="55484">MSIHHKGAIAPEPEQLAKFPDVHMFLNDRSDYGGHLCRDKVNPKIRSCNSCAPSKFKIVLLAGVDTFSIDEPEENISCKSDFFKRLNEPGRHVAIRSADGKYISCRNPARLPFIGKSSLVEYRDRIGAFEVFKVKYHYSTSSYTFQSVHHKLSLRANYTFWTACCRESENDGQGRPMNSWTVSALLPSSAREERVEFIGAAKIATDGDPSIEDTQTEILEDFFRMARDSDVKKRHVRVILNHAAKSLEEGDSTSLKFGHGQEGRIFTHYLMRSQGLLFIVIASPEFSAVIAGALVDELRDLHQKYLGEGREYTEKKLEDHGLGVLETMKKELDFRMSYADEENLAHILSLCRELRDKMQDNITEYQKLLEDTEKCKEAAENLFKQSKEYKKNAIKIRKRQAKKYAHLIGAIGAGVGVSVGALTGWLIGGPAGAAVLATQGAEIAAGVGDGAGVGGILGFGIAKVSSSCMWSSFKHTSLRFAPASAPRERRARVRNKVAK</sequence>
<evidence type="ECO:0000313" key="3">
    <source>
        <dbReference type="EMBL" id="EJK49363.1"/>
    </source>
</evidence>
<name>K0R7F3_THAOC</name>
<dbReference type="EMBL" id="AGNL01044866">
    <property type="protein sequence ID" value="EJK49363.1"/>
    <property type="molecule type" value="Genomic_DNA"/>
</dbReference>
<reference evidence="3 4" key="1">
    <citation type="journal article" date="2012" name="Genome Biol.">
        <title>Genome and low-iron response of an oceanic diatom adapted to chronic iron limitation.</title>
        <authorList>
            <person name="Lommer M."/>
            <person name="Specht M."/>
            <person name="Roy A.S."/>
            <person name="Kraemer L."/>
            <person name="Andreson R."/>
            <person name="Gutowska M.A."/>
            <person name="Wolf J."/>
            <person name="Bergner S.V."/>
            <person name="Schilhabel M.B."/>
            <person name="Klostermeier U.C."/>
            <person name="Beiko R.G."/>
            <person name="Rosenstiel P."/>
            <person name="Hippler M."/>
            <person name="Laroche J."/>
        </authorList>
    </citation>
    <scope>NUCLEOTIDE SEQUENCE [LARGE SCALE GENOMIC DNA]</scope>
    <source>
        <strain evidence="3 4">CCMP1005</strain>
    </source>
</reference>
<keyword evidence="2" id="KW-1133">Transmembrane helix</keyword>
<evidence type="ECO:0000256" key="2">
    <source>
        <dbReference type="SAM" id="Phobius"/>
    </source>
</evidence>
<keyword evidence="1" id="KW-0175">Coiled coil</keyword>
<keyword evidence="4" id="KW-1185">Reference proteome</keyword>
<evidence type="ECO:0000313" key="4">
    <source>
        <dbReference type="Proteomes" id="UP000266841"/>
    </source>
</evidence>
<evidence type="ECO:0000256" key="1">
    <source>
        <dbReference type="SAM" id="Coils"/>
    </source>
</evidence>
<accession>K0R7F3</accession>
<keyword evidence="2" id="KW-0812">Transmembrane</keyword>
<protein>
    <submittedName>
        <fullName evidence="3">Uncharacterized protein</fullName>
    </submittedName>
</protein>
<comment type="caution">
    <text evidence="3">The sequence shown here is derived from an EMBL/GenBank/DDBJ whole genome shotgun (WGS) entry which is preliminary data.</text>
</comment>
<dbReference type="Proteomes" id="UP000266841">
    <property type="component" value="Unassembled WGS sequence"/>
</dbReference>
<dbReference type="AlphaFoldDB" id="K0R7F3"/>
<feature type="coiled-coil region" evidence="1">
    <location>
        <begin position="351"/>
        <end position="382"/>
    </location>
</feature>
<gene>
    <name evidence="3" type="ORF">THAOC_31767</name>
</gene>
<organism evidence="3 4">
    <name type="scientific">Thalassiosira oceanica</name>
    <name type="common">Marine diatom</name>
    <dbReference type="NCBI Taxonomy" id="159749"/>
    <lineage>
        <taxon>Eukaryota</taxon>
        <taxon>Sar</taxon>
        <taxon>Stramenopiles</taxon>
        <taxon>Ochrophyta</taxon>
        <taxon>Bacillariophyta</taxon>
        <taxon>Coscinodiscophyceae</taxon>
        <taxon>Thalassiosirophycidae</taxon>
        <taxon>Thalassiosirales</taxon>
        <taxon>Thalassiosiraceae</taxon>
        <taxon>Thalassiosira</taxon>
    </lineage>
</organism>
<proteinExistence type="predicted"/>
<feature type="transmembrane region" description="Helical" evidence="2">
    <location>
        <begin position="275"/>
        <end position="295"/>
    </location>
</feature>